<evidence type="ECO:0000313" key="2">
    <source>
        <dbReference type="Proteomes" id="UP000319836"/>
    </source>
</evidence>
<evidence type="ECO:0000313" key="1">
    <source>
        <dbReference type="EMBL" id="TMQ70806.1"/>
    </source>
</evidence>
<comment type="caution">
    <text evidence="1">The sequence shown here is derived from an EMBL/GenBank/DDBJ whole genome shotgun (WGS) entry which is preliminary data.</text>
</comment>
<proteinExistence type="predicted"/>
<sequence length="84" mass="9019">MGIPGLVLYVVLLAACWALGMAGLAAASNPFERQLAIGLQAALLSVAINCWFGDRFFELDIMCAFWIVCALVNDFVNRAPLEAA</sequence>
<dbReference type="Proteomes" id="UP000319836">
    <property type="component" value="Unassembled WGS sequence"/>
</dbReference>
<reference evidence="1 2" key="1">
    <citation type="journal article" date="2019" name="Nat. Microbiol.">
        <title>Mediterranean grassland soil C-N compound turnover is dependent on rainfall and depth, and is mediated by genomically divergent microorganisms.</title>
        <authorList>
            <person name="Diamond S."/>
            <person name="Andeer P.F."/>
            <person name="Li Z."/>
            <person name="Crits-Christoph A."/>
            <person name="Burstein D."/>
            <person name="Anantharaman K."/>
            <person name="Lane K.R."/>
            <person name="Thomas B.C."/>
            <person name="Pan C."/>
            <person name="Northen T.R."/>
            <person name="Banfield J.F."/>
        </authorList>
    </citation>
    <scope>NUCLEOTIDE SEQUENCE [LARGE SCALE GENOMIC DNA]</scope>
    <source>
        <strain evidence="1">WS_10</strain>
    </source>
</reference>
<organism evidence="1 2">
    <name type="scientific">Eiseniibacteriota bacterium</name>
    <dbReference type="NCBI Taxonomy" id="2212470"/>
    <lineage>
        <taxon>Bacteria</taxon>
        <taxon>Candidatus Eiseniibacteriota</taxon>
    </lineage>
</organism>
<dbReference type="AlphaFoldDB" id="A0A538U4I7"/>
<accession>A0A538U4I7</accession>
<name>A0A538U4I7_UNCEI</name>
<dbReference type="EMBL" id="VBPA01000176">
    <property type="protein sequence ID" value="TMQ70806.1"/>
    <property type="molecule type" value="Genomic_DNA"/>
</dbReference>
<protein>
    <submittedName>
        <fullName evidence="1">Uncharacterized protein</fullName>
    </submittedName>
</protein>
<gene>
    <name evidence="1" type="ORF">E6K80_07390</name>
</gene>